<sequence>MAILPGGEHLYISLVFPIVAGQNDVTTGGNGGSFLNCFPRG</sequence>
<dbReference type="EMBL" id="MG198777">
    <property type="protein sequence ID" value="ATW58626.1"/>
    <property type="molecule type" value="Genomic_DNA"/>
</dbReference>
<accession>A0A2H4P8S2</accession>
<evidence type="ECO:0000313" key="2">
    <source>
        <dbReference type="Proteomes" id="UP000240661"/>
    </source>
</evidence>
<evidence type="ECO:0000313" key="1">
    <source>
        <dbReference type="EMBL" id="ATW58626.1"/>
    </source>
</evidence>
<dbReference type="Proteomes" id="UP000240661">
    <property type="component" value="Segment"/>
</dbReference>
<name>A0A2H4P8S2_9CAUD</name>
<protein>
    <submittedName>
        <fullName evidence="1">Uncharacterized protein</fullName>
    </submittedName>
</protein>
<reference evidence="1 2" key="1">
    <citation type="submission" date="2017-10" db="EMBL/GenBank/DDBJ databases">
        <authorList>
            <person name="Monti D.L."/>
            <person name="McPhail C.W."/>
            <person name="Foksinska A.M."/>
            <person name="Opsteen S.A."/>
            <person name="Casey K.N."/>
            <person name="Ali S.Y."/>
            <person name="Nguyen D.C."/>
            <person name="Vale K."/>
            <person name="Baghaei N."/>
            <person name="Pratt M.C."/>
            <person name="Page E.F."/>
            <person name="Gosain A.J."/>
            <person name="Castillo S.J."/>
            <person name="Mallepalli N.R."/>
            <person name="Thompson A.L."/>
            <person name="Presedo N.A."/>
            <person name="Murrell A.C."/>
            <person name="Sahawneh K.J."/>
            <person name="Saleeby D.P."/>
            <person name="Stoner T.H."/>
            <person name="Garlena R.A."/>
            <person name="Russell D.A."/>
            <person name="Pope W.H."/>
            <person name="Jacobs-Sera D."/>
            <person name="Hatfull G.F."/>
        </authorList>
    </citation>
    <scope>NUCLEOTIDE SEQUENCE [LARGE SCALE GENOMIC DNA]</scope>
</reference>
<keyword evidence="2" id="KW-1185">Reference proteome</keyword>
<gene>
    <name evidence="1" type="ORF">SEA_DARWIN_96</name>
</gene>
<proteinExistence type="predicted"/>
<organism evidence="1 2">
    <name type="scientific">Corynebacterium phage Darwin</name>
    <dbReference type="NCBI Taxonomy" id="2047869"/>
    <lineage>
        <taxon>Viruses</taxon>
        <taxon>Duplodnaviria</taxon>
        <taxon>Heunggongvirae</taxon>
        <taxon>Uroviricota</taxon>
        <taxon>Caudoviricetes</taxon>
        <taxon>Zierdtviridae</taxon>
        <taxon>Toshachvirinae</taxon>
        <taxon>Ceetrepovirus</taxon>
        <taxon>Ceetrepovirus darwin</taxon>
        <taxon>Corynebacterium virus Darwin</taxon>
    </lineage>
</organism>